<sequence>VSLSLIGSRAVGNLTGPVVAAGRPVLTLFPKLLRQLDLSTAAPRQLSVGAAAIVTVSASMRTSLLSDLPLLSASGWRCVFETALNQSLHGTKYHRLEVGAVAVSPLAVQCDAVRWPIASTVKVSLRLGDRGETEMLSGIGGPALVAVEDPPHVPRLVTDDQLVFRAGSVGVLVTAEWDRLDQ</sequence>
<gene>
    <name evidence="1" type="ORF">PGLA2088_LOCUS30938</name>
</gene>
<proteinExistence type="predicted"/>
<organism evidence="1 2">
    <name type="scientific">Polarella glacialis</name>
    <name type="common">Dinoflagellate</name>
    <dbReference type="NCBI Taxonomy" id="89957"/>
    <lineage>
        <taxon>Eukaryota</taxon>
        <taxon>Sar</taxon>
        <taxon>Alveolata</taxon>
        <taxon>Dinophyceae</taxon>
        <taxon>Suessiales</taxon>
        <taxon>Suessiaceae</taxon>
        <taxon>Polarella</taxon>
    </lineage>
</organism>
<feature type="non-terminal residue" evidence="1">
    <location>
        <position position="182"/>
    </location>
</feature>
<protein>
    <submittedName>
        <fullName evidence="1">Uncharacterized protein</fullName>
    </submittedName>
</protein>
<comment type="caution">
    <text evidence="1">The sequence shown here is derived from an EMBL/GenBank/DDBJ whole genome shotgun (WGS) entry which is preliminary data.</text>
</comment>
<dbReference type="EMBL" id="CAJNNW010029067">
    <property type="protein sequence ID" value="CAE8698931.1"/>
    <property type="molecule type" value="Genomic_DNA"/>
</dbReference>
<dbReference type="AlphaFoldDB" id="A0A813KA99"/>
<name>A0A813KA99_POLGL</name>
<feature type="non-terminal residue" evidence="1">
    <location>
        <position position="1"/>
    </location>
</feature>
<accession>A0A813KA99</accession>
<evidence type="ECO:0000313" key="1">
    <source>
        <dbReference type="EMBL" id="CAE8698931.1"/>
    </source>
</evidence>
<reference evidence="1" key="1">
    <citation type="submission" date="2021-02" db="EMBL/GenBank/DDBJ databases">
        <authorList>
            <person name="Dougan E. K."/>
            <person name="Rhodes N."/>
            <person name="Thang M."/>
            <person name="Chan C."/>
        </authorList>
    </citation>
    <scope>NUCLEOTIDE SEQUENCE</scope>
</reference>
<evidence type="ECO:0000313" key="2">
    <source>
        <dbReference type="Proteomes" id="UP000626109"/>
    </source>
</evidence>
<dbReference type="Proteomes" id="UP000626109">
    <property type="component" value="Unassembled WGS sequence"/>
</dbReference>